<organism evidence="2 3">
    <name type="scientific">Dyadobacter helix</name>
    <dbReference type="NCBI Taxonomy" id="2822344"/>
    <lineage>
        <taxon>Bacteria</taxon>
        <taxon>Pseudomonadati</taxon>
        <taxon>Bacteroidota</taxon>
        <taxon>Cytophagia</taxon>
        <taxon>Cytophagales</taxon>
        <taxon>Spirosomataceae</taxon>
        <taxon>Dyadobacter</taxon>
    </lineage>
</organism>
<keyword evidence="1" id="KW-0812">Transmembrane</keyword>
<feature type="transmembrane region" description="Helical" evidence="1">
    <location>
        <begin position="95"/>
        <end position="113"/>
    </location>
</feature>
<accession>A0A916JDX1</accession>
<name>A0A916JDX1_9BACT</name>
<evidence type="ECO:0000313" key="2">
    <source>
        <dbReference type="EMBL" id="CAG5005882.1"/>
    </source>
</evidence>
<comment type="caution">
    <text evidence="2">The sequence shown here is derived from an EMBL/GenBank/DDBJ whole genome shotgun (WGS) entry which is preliminary data.</text>
</comment>
<feature type="transmembrane region" description="Helical" evidence="1">
    <location>
        <begin position="175"/>
        <end position="195"/>
    </location>
</feature>
<protein>
    <submittedName>
        <fullName evidence="2">Uncharacterized protein</fullName>
    </submittedName>
</protein>
<feature type="transmembrane region" description="Helical" evidence="1">
    <location>
        <begin position="119"/>
        <end position="139"/>
    </location>
</feature>
<dbReference type="RefSeq" id="WP_215240142.1">
    <property type="nucleotide sequence ID" value="NZ_CAJRAF010000002.1"/>
</dbReference>
<dbReference type="AlphaFoldDB" id="A0A916JDX1"/>
<sequence length="284" mass="31382">MRAVKTKSVKHLLSSGSREDVSFLQYLNLERVACSLVFFIIASRLPEGKSEPDYKLALILGLAVYAAGIVSEFVLPKTNALFARRKAFFKSNQIVLVRSAAVAVLIALLFCFFQNRQIWIFGIALTGVSGLYFYLFSKILTGSEAGTIGKLARSLIFCAGSWCITWLGTDVPSESILAGSILLLIFFQNTLLRALYVQYAGAGKGLTKGDSSGNLIRIITVIILMLGAAGCYFTTFRFAQRLFGILMLTSAFQYMLTLGKHSLYRKGYARALIEWVMILPFTIL</sequence>
<evidence type="ECO:0000313" key="3">
    <source>
        <dbReference type="Proteomes" id="UP000680038"/>
    </source>
</evidence>
<dbReference type="Proteomes" id="UP000680038">
    <property type="component" value="Unassembled WGS sequence"/>
</dbReference>
<dbReference type="EMBL" id="CAJRAF010000002">
    <property type="protein sequence ID" value="CAG5005882.1"/>
    <property type="molecule type" value="Genomic_DNA"/>
</dbReference>
<reference evidence="2" key="1">
    <citation type="submission" date="2021-04" db="EMBL/GenBank/DDBJ databases">
        <authorList>
            <person name="Rodrigo-Torres L."/>
            <person name="Arahal R. D."/>
            <person name="Lucena T."/>
        </authorList>
    </citation>
    <scope>NUCLEOTIDE SEQUENCE</scope>
    <source>
        <strain evidence="2">CECT 9275</strain>
    </source>
</reference>
<feature type="transmembrane region" description="Helical" evidence="1">
    <location>
        <begin position="215"/>
        <end position="236"/>
    </location>
</feature>
<proteinExistence type="predicted"/>
<evidence type="ECO:0000256" key="1">
    <source>
        <dbReference type="SAM" id="Phobius"/>
    </source>
</evidence>
<keyword evidence="1" id="KW-1133">Transmembrane helix</keyword>
<keyword evidence="3" id="KW-1185">Reference proteome</keyword>
<keyword evidence="1" id="KW-0472">Membrane</keyword>
<gene>
    <name evidence="2" type="ORF">DYBT9275_03674</name>
</gene>
<feature type="transmembrane region" description="Helical" evidence="1">
    <location>
        <begin position="54"/>
        <end position="75"/>
    </location>
</feature>